<dbReference type="Proteomes" id="UP001066276">
    <property type="component" value="Chromosome 11"/>
</dbReference>
<comment type="caution">
    <text evidence="1">The sequence shown here is derived from an EMBL/GenBank/DDBJ whole genome shotgun (WGS) entry which is preliminary data.</text>
</comment>
<proteinExistence type="predicted"/>
<protein>
    <submittedName>
        <fullName evidence="1">Uncharacterized protein</fullName>
    </submittedName>
</protein>
<gene>
    <name evidence="1" type="ORF">NDU88_000615</name>
</gene>
<accession>A0AAV7L940</accession>
<dbReference type="EMBL" id="JANPWB010000015">
    <property type="protein sequence ID" value="KAJ1087444.1"/>
    <property type="molecule type" value="Genomic_DNA"/>
</dbReference>
<sequence>MKDVLIRADKLQTMKSPPVHTAVQIQIGSTGRHQNMTTFMDASTGHRLLDLPRHARCLGFISPRCRVPQGLCHRPASLVTDKAPQMPTNPGTRCCAKRPLSRALPAAQTLWAQRCQCLVCKHLRVHPLLSLPGRDANGCPRRVSGSSFLSL</sequence>
<name>A0AAV7L940_PLEWA</name>
<evidence type="ECO:0000313" key="2">
    <source>
        <dbReference type="Proteomes" id="UP001066276"/>
    </source>
</evidence>
<reference evidence="1" key="1">
    <citation type="journal article" date="2022" name="bioRxiv">
        <title>Sequencing and chromosome-scale assembly of the giantPleurodeles waltlgenome.</title>
        <authorList>
            <person name="Brown T."/>
            <person name="Elewa A."/>
            <person name="Iarovenko S."/>
            <person name="Subramanian E."/>
            <person name="Araus A.J."/>
            <person name="Petzold A."/>
            <person name="Susuki M."/>
            <person name="Suzuki K.-i.T."/>
            <person name="Hayashi T."/>
            <person name="Toyoda A."/>
            <person name="Oliveira C."/>
            <person name="Osipova E."/>
            <person name="Leigh N.D."/>
            <person name="Simon A."/>
            <person name="Yun M.H."/>
        </authorList>
    </citation>
    <scope>NUCLEOTIDE SEQUENCE</scope>
    <source>
        <strain evidence="1">20211129_DDA</strain>
        <tissue evidence="1">Liver</tissue>
    </source>
</reference>
<evidence type="ECO:0000313" key="1">
    <source>
        <dbReference type="EMBL" id="KAJ1087444.1"/>
    </source>
</evidence>
<keyword evidence="2" id="KW-1185">Reference proteome</keyword>
<dbReference type="AlphaFoldDB" id="A0AAV7L940"/>
<organism evidence="1 2">
    <name type="scientific">Pleurodeles waltl</name>
    <name type="common">Iberian ribbed newt</name>
    <dbReference type="NCBI Taxonomy" id="8319"/>
    <lineage>
        <taxon>Eukaryota</taxon>
        <taxon>Metazoa</taxon>
        <taxon>Chordata</taxon>
        <taxon>Craniata</taxon>
        <taxon>Vertebrata</taxon>
        <taxon>Euteleostomi</taxon>
        <taxon>Amphibia</taxon>
        <taxon>Batrachia</taxon>
        <taxon>Caudata</taxon>
        <taxon>Salamandroidea</taxon>
        <taxon>Salamandridae</taxon>
        <taxon>Pleurodelinae</taxon>
        <taxon>Pleurodeles</taxon>
    </lineage>
</organism>